<evidence type="ECO:0000256" key="1">
    <source>
        <dbReference type="SAM" id="MobiDB-lite"/>
    </source>
</evidence>
<sequence>MAVRQAFIAASPKDVWAALADGGRYADWVVGTRAILHEDPDWPAVGSRIEFEAGFGPLTLRDQTVVRICEPPERLEMEIKAGVLGAARVAFQLIEWGEGTVVIVDEHPLRGLAGGLHGPPGELVLHLRNRLMLRNLRQVVHDEREKRTPTDQTKPAEQT</sequence>
<dbReference type="CDD" id="cd07812">
    <property type="entry name" value="SRPBCC"/>
    <property type="match status" value="1"/>
</dbReference>
<dbReference type="InterPro" id="IPR019587">
    <property type="entry name" value="Polyketide_cyclase/dehydratase"/>
</dbReference>
<dbReference type="Pfam" id="PF10604">
    <property type="entry name" value="Polyketide_cyc2"/>
    <property type="match status" value="1"/>
</dbReference>
<evidence type="ECO:0000313" key="2">
    <source>
        <dbReference type="EMBL" id="MBA8953661.1"/>
    </source>
</evidence>
<dbReference type="InterPro" id="IPR023393">
    <property type="entry name" value="START-like_dom_sf"/>
</dbReference>
<organism evidence="2 3">
    <name type="scientific">Actinomadura namibiensis</name>
    <dbReference type="NCBI Taxonomy" id="182080"/>
    <lineage>
        <taxon>Bacteria</taxon>
        <taxon>Bacillati</taxon>
        <taxon>Actinomycetota</taxon>
        <taxon>Actinomycetes</taxon>
        <taxon>Streptosporangiales</taxon>
        <taxon>Thermomonosporaceae</taxon>
        <taxon>Actinomadura</taxon>
    </lineage>
</organism>
<evidence type="ECO:0000313" key="3">
    <source>
        <dbReference type="Proteomes" id="UP000572680"/>
    </source>
</evidence>
<accession>A0A7W3LSS8</accession>
<feature type="compositionally biased region" description="Basic and acidic residues" evidence="1">
    <location>
        <begin position="140"/>
        <end position="149"/>
    </location>
</feature>
<reference evidence="2 3" key="1">
    <citation type="submission" date="2020-08" db="EMBL/GenBank/DDBJ databases">
        <title>Genomic Encyclopedia of Type Strains, Phase IV (KMG-IV): sequencing the most valuable type-strain genomes for metagenomic binning, comparative biology and taxonomic classification.</title>
        <authorList>
            <person name="Goeker M."/>
        </authorList>
    </citation>
    <scope>NUCLEOTIDE SEQUENCE [LARGE SCALE GENOMIC DNA]</scope>
    <source>
        <strain evidence="2 3">DSM 44197</strain>
    </source>
</reference>
<keyword evidence="3" id="KW-1185">Reference proteome</keyword>
<proteinExistence type="predicted"/>
<dbReference type="RefSeq" id="WP_182845831.1">
    <property type="nucleotide sequence ID" value="NZ_BAAALP010000095.1"/>
</dbReference>
<protein>
    <submittedName>
        <fullName evidence="2">Uncharacterized protein YndB with AHSA1/START domain</fullName>
    </submittedName>
</protein>
<dbReference type="EMBL" id="JACJIA010000007">
    <property type="protein sequence ID" value="MBA8953661.1"/>
    <property type="molecule type" value="Genomic_DNA"/>
</dbReference>
<dbReference type="SUPFAM" id="SSF55961">
    <property type="entry name" value="Bet v1-like"/>
    <property type="match status" value="1"/>
</dbReference>
<comment type="caution">
    <text evidence="2">The sequence shown here is derived from an EMBL/GenBank/DDBJ whole genome shotgun (WGS) entry which is preliminary data.</text>
</comment>
<feature type="compositionally biased region" description="Polar residues" evidence="1">
    <location>
        <begin position="150"/>
        <end position="159"/>
    </location>
</feature>
<name>A0A7W3LSS8_ACTNM</name>
<dbReference type="Gene3D" id="3.30.530.20">
    <property type="match status" value="1"/>
</dbReference>
<dbReference type="Proteomes" id="UP000572680">
    <property type="component" value="Unassembled WGS sequence"/>
</dbReference>
<gene>
    <name evidence="2" type="ORF">HNR61_005314</name>
</gene>
<feature type="region of interest" description="Disordered" evidence="1">
    <location>
        <begin position="140"/>
        <end position="159"/>
    </location>
</feature>
<dbReference type="AlphaFoldDB" id="A0A7W3LSS8"/>